<reference evidence="1 2" key="1">
    <citation type="journal article" date="2023" name="G3 (Bethesda)">
        <title>A chromosome-length genome assembly and annotation of blackberry (Rubus argutus, cv. 'Hillquist').</title>
        <authorList>
            <person name="Bruna T."/>
            <person name="Aryal R."/>
            <person name="Dudchenko O."/>
            <person name="Sargent D.J."/>
            <person name="Mead D."/>
            <person name="Buti M."/>
            <person name="Cavallini A."/>
            <person name="Hytonen T."/>
            <person name="Andres J."/>
            <person name="Pham M."/>
            <person name="Weisz D."/>
            <person name="Mascagni F."/>
            <person name="Usai G."/>
            <person name="Natali L."/>
            <person name="Bassil N."/>
            <person name="Fernandez G.E."/>
            <person name="Lomsadze A."/>
            <person name="Armour M."/>
            <person name="Olukolu B."/>
            <person name="Poorten T."/>
            <person name="Britton C."/>
            <person name="Davik J."/>
            <person name="Ashrafi H."/>
            <person name="Aiden E.L."/>
            <person name="Borodovsky M."/>
            <person name="Worthington M."/>
        </authorList>
    </citation>
    <scope>NUCLEOTIDE SEQUENCE [LARGE SCALE GENOMIC DNA]</scope>
    <source>
        <strain evidence="1">PI 553951</strain>
    </source>
</reference>
<organism evidence="1 2">
    <name type="scientific">Rubus argutus</name>
    <name type="common">Southern blackberry</name>
    <dbReference type="NCBI Taxonomy" id="59490"/>
    <lineage>
        <taxon>Eukaryota</taxon>
        <taxon>Viridiplantae</taxon>
        <taxon>Streptophyta</taxon>
        <taxon>Embryophyta</taxon>
        <taxon>Tracheophyta</taxon>
        <taxon>Spermatophyta</taxon>
        <taxon>Magnoliopsida</taxon>
        <taxon>eudicotyledons</taxon>
        <taxon>Gunneridae</taxon>
        <taxon>Pentapetalae</taxon>
        <taxon>rosids</taxon>
        <taxon>fabids</taxon>
        <taxon>Rosales</taxon>
        <taxon>Rosaceae</taxon>
        <taxon>Rosoideae</taxon>
        <taxon>Rosoideae incertae sedis</taxon>
        <taxon>Rubus</taxon>
    </lineage>
</organism>
<proteinExistence type="predicted"/>
<evidence type="ECO:0000313" key="2">
    <source>
        <dbReference type="Proteomes" id="UP001457282"/>
    </source>
</evidence>
<comment type="caution">
    <text evidence="1">The sequence shown here is derived from an EMBL/GenBank/DDBJ whole genome shotgun (WGS) entry which is preliminary data.</text>
</comment>
<dbReference type="Proteomes" id="UP001457282">
    <property type="component" value="Unassembled WGS sequence"/>
</dbReference>
<evidence type="ECO:0000313" key="1">
    <source>
        <dbReference type="EMBL" id="KAK9928770.1"/>
    </source>
</evidence>
<keyword evidence="2" id="KW-1185">Reference proteome</keyword>
<accession>A0AAW1WZJ0</accession>
<gene>
    <name evidence="1" type="ORF">M0R45_025890</name>
</gene>
<dbReference type="AlphaFoldDB" id="A0AAW1WZJ0"/>
<protein>
    <submittedName>
        <fullName evidence="1">Uncharacterized protein</fullName>
    </submittedName>
</protein>
<name>A0AAW1WZJ0_RUBAR</name>
<dbReference type="EMBL" id="JBEDUW010000005">
    <property type="protein sequence ID" value="KAK9928770.1"/>
    <property type="molecule type" value="Genomic_DNA"/>
</dbReference>
<sequence length="122" mass="14421">MSPTSRVTDLVNRTEGIIELYECEEDDYDRECYWSIQLQPNTTTEIAASRFVNNQYYSMEKRVVNVKRIENNDYEETLTANEFVTYQTFIFMNNDQGGRNGPLVIKRVLPPEWILASFFRTK</sequence>